<dbReference type="InterPro" id="IPR005234">
    <property type="entry name" value="ScpB_csome_segregation"/>
</dbReference>
<dbReference type="Gene3D" id="1.10.10.10">
    <property type="entry name" value="Winged helix-like DNA-binding domain superfamily/Winged helix DNA-binding domain"/>
    <property type="match status" value="2"/>
</dbReference>
<comment type="caution">
    <text evidence="6">The sequence shown here is derived from an EMBL/GenBank/DDBJ whole genome shotgun (WGS) entry which is preliminary data.</text>
</comment>
<organism evidence="6 7">
    <name type="scientific">Synergistes jonesii</name>
    <dbReference type="NCBI Taxonomy" id="2754"/>
    <lineage>
        <taxon>Bacteria</taxon>
        <taxon>Thermotogati</taxon>
        <taxon>Synergistota</taxon>
        <taxon>Synergistia</taxon>
        <taxon>Synergistales</taxon>
        <taxon>Synergistaceae</taxon>
        <taxon>Synergistes</taxon>
    </lineage>
</organism>
<dbReference type="GO" id="GO:0051304">
    <property type="term" value="P:chromosome separation"/>
    <property type="evidence" value="ECO:0007669"/>
    <property type="project" value="InterPro"/>
</dbReference>
<proteinExistence type="predicted"/>
<dbReference type="NCBIfam" id="TIGR00281">
    <property type="entry name" value="SMC-Scp complex subunit ScpB"/>
    <property type="match status" value="1"/>
</dbReference>
<dbReference type="EMBL" id="JMKI01000051">
    <property type="protein sequence ID" value="KEJ91391.1"/>
    <property type="molecule type" value="Genomic_DNA"/>
</dbReference>
<keyword evidence="7" id="KW-1185">Reference proteome</keyword>
<dbReference type="AlphaFoldDB" id="A0A073IPI3"/>
<evidence type="ECO:0000256" key="2">
    <source>
        <dbReference type="ARBA" id="ARBA00022618"/>
    </source>
</evidence>
<dbReference type="STRING" id="2754.EH55_11140"/>
<dbReference type="InterPro" id="IPR036390">
    <property type="entry name" value="WH_DNA-bd_sf"/>
</dbReference>
<dbReference type="Pfam" id="PF04079">
    <property type="entry name" value="SMC_ScpB"/>
    <property type="match status" value="1"/>
</dbReference>
<keyword evidence="4" id="KW-0131">Cell cycle</keyword>
<evidence type="ECO:0000313" key="7">
    <source>
        <dbReference type="Proteomes" id="UP000027665"/>
    </source>
</evidence>
<keyword evidence="2" id="KW-0132">Cell division</keyword>
<protein>
    <submittedName>
        <fullName evidence="6">RNA 3-phosphate cyclase</fullName>
    </submittedName>
</protein>
<dbReference type="GO" id="GO:0051301">
    <property type="term" value="P:cell division"/>
    <property type="evidence" value="ECO:0007669"/>
    <property type="project" value="UniProtKB-KW"/>
</dbReference>
<evidence type="ECO:0000256" key="1">
    <source>
        <dbReference type="ARBA" id="ARBA00022490"/>
    </source>
</evidence>
<reference evidence="6 7" key="1">
    <citation type="submission" date="2014-04" db="EMBL/GenBank/DDBJ databases">
        <title>Draft Genome Sequence of Synergistes jonesii.</title>
        <authorList>
            <person name="Coil D.A."/>
            <person name="Eisen J.A."/>
            <person name="Holland-Moritz H.E."/>
        </authorList>
    </citation>
    <scope>NUCLEOTIDE SEQUENCE [LARGE SCALE GENOMIC DNA]</scope>
    <source>
        <strain evidence="6 7">78-1</strain>
    </source>
</reference>
<dbReference type="PIRSF" id="PIRSF019345">
    <property type="entry name" value="ScpB"/>
    <property type="match status" value="1"/>
</dbReference>
<evidence type="ECO:0000256" key="4">
    <source>
        <dbReference type="ARBA" id="ARBA00023306"/>
    </source>
</evidence>
<name>A0A073IPI3_9BACT</name>
<dbReference type="eggNOG" id="COG1386">
    <property type="taxonomic scope" value="Bacteria"/>
</dbReference>
<evidence type="ECO:0000256" key="5">
    <source>
        <dbReference type="SAM" id="MobiDB-lite"/>
    </source>
</evidence>
<keyword evidence="3" id="KW-0159">Chromosome partition</keyword>
<dbReference type="PANTHER" id="PTHR34298">
    <property type="entry name" value="SEGREGATION AND CONDENSATION PROTEIN B"/>
    <property type="match status" value="1"/>
</dbReference>
<sequence length="210" mass="23560">MKLQPTERSDAVKIGQIERQIEALLFVSTQPVTAAELADHLGISTGRAEEAIAAIKKSYEGRSGLTLLNLAGGWQMATAPDLADVVDSFSSYLSMQRIRLSRAALETLSVIAYNQPVTMAEIEEIRSVRCDRVVETLLKNGLIDRPHRENRKKSQRRYRTTNKFLEIFGLSSISALPTLEELRETQHDEESAEEDDEKLPEKQMGDEEAE</sequence>
<evidence type="ECO:0000256" key="3">
    <source>
        <dbReference type="ARBA" id="ARBA00022829"/>
    </source>
</evidence>
<feature type="compositionally biased region" description="Basic and acidic residues" evidence="5">
    <location>
        <begin position="180"/>
        <end position="189"/>
    </location>
</feature>
<dbReference type="InterPro" id="IPR036388">
    <property type="entry name" value="WH-like_DNA-bd_sf"/>
</dbReference>
<evidence type="ECO:0000313" key="6">
    <source>
        <dbReference type="EMBL" id="KEJ91391.1"/>
    </source>
</evidence>
<gene>
    <name evidence="6" type="ORF">EH55_11140</name>
</gene>
<dbReference type="Proteomes" id="UP000027665">
    <property type="component" value="Unassembled WGS sequence"/>
</dbReference>
<feature type="compositionally biased region" description="Basic and acidic residues" evidence="5">
    <location>
        <begin position="199"/>
        <end position="210"/>
    </location>
</feature>
<accession>A0A073IPI3</accession>
<dbReference type="SUPFAM" id="SSF46785">
    <property type="entry name" value="Winged helix' DNA-binding domain"/>
    <property type="match status" value="2"/>
</dbReference>
<dbReference type="PANTHER" id="PTHR34298:SF2">
    <property type="entry name" value="SEGREGATION AND CONDENSATION PROTEIN B"/>
    <property type="match status" value="1"/>
</dbReference>
<keyword evidence="1" id="KW-0963">Cytoplasm</keyword>
<feature type="region of interest" description="Disordered" evidence="5">
    <location>
        <begin position="179"/>
        <end position="210"/>
    </location>
</feature>